<evidence type="ECO:0000256" key="2">
    <source>
        <dbReference type="ARBA" id="ARBA00004785"/>
    </source>
</evidence>
<feature type="binding site" evidence="17">
    <location>
        <position position="57"/>
    </location>
    <ligand>
        <name>[4Fe-4S] cluster</name>
        <dbReference type="ChEBI" id="CHEBI:49883"/>
        <note>4Fe-4S-S-AdoMet</note>
    </ligand>
</feature>
<dbReference type="GO" id="GO:0046872">
    <property type="term" value="F:metal ion binding"/>
    <property type="evidence" value="ECO:0007669"/>
    <property type="project" value="UniProtKB-KW"/>
</dbReference>
<evidence type="ECO:0000256" key="8">
    <source>
        <dbReference type="ARBA" id="ARBA00022723"/>
    </source>
</evidence>
<dbReference type="EMBL" id="CP029347">
    <property type="protein sequence ID" value="AWL13419.1"/>
    <property type="molecule type" value="Genomic_DNA"/>
</dbReference>
<comment type="subunit">
    <text evidence="4">Monomer.</text>
</comment>
<dbReference type="FunFam" id="3.80.30.20:FF:000012">
    <property type="entry name" value="Coproporphyrinogen-III oxidase"/>
    <property type="match status" value="1"/>
</dbReference>
<dbReference type="FunFam" id="1.10.10.920:FF:000001">
    <property type="entry name" value="Coproporphyrinogen-III oxidase"/>
    <property type="match status" value="1"/>
</dbReference>
<evidence type="ECO:0000256" key="6">
    <source>
        <dbReference type="ARBA" id="ARBA00022490"/>
    </source>
</evidence>
<evidence type="ECO:0000256" key="9">
    <source>
        <dbReference type="ARBA" id="ARBA00023002"/>
    </source>
</evidence>
<dbReference type="NCBIfam" id="TIGR00538">
    <property type="entry name" value="hemN"/>
    <property type="match status" value="1"/>
</dbReference>
<dbReference type="GO" id="GO:0005737">
    <property type="term" value="C:cytoplasm"/>
    <property type="evidence" value="ECO:0007669"/>
    <property type="project" value="UniProtKB-SubCell"/>
</dbReference>
<protein>
    <recommendedName>
        <fullName evidence="15">Coproporphyrinogen-III oxidase</fullName>
        <ecNumber evidence="15">1.3.98.3</ecNumber>
    </recommendedName>
</protein>
<keyword evidence="8 15" id="KW-0479">Metal-binding</keyword>
<feature type="binding site" evidence="16">
    <location>
        <position position="167"/>
    </location>
    <ligand>
        <name>S-adenosyl-L-methionine</name>
        <dbReference type="ChEBI" id="CHEBI:59789"/>
        <label>2</label>
    </ligand>
</feature>
<keyword evidence="20" id="KW-1185">Reference proteome</keyword>
<feature type="binding site" evidence="16">
    <location>
        <position position="51"/>
    </location>
    <ligand>
        <name>S-adenosyl-L-methionine</name>
        <dbReference type="ChEBI" id="CHEBI:59789"/>
        <label>1</label>
    </ligand>
</feature>
<sequence length="452" mass="51520">MNQSGTRPLNKYEINGPRYTSYPTALQLGQFNRDTMLDSYRSSNNPGLSLYLHIPFCHSPCYYCGCNKLITRNSNKASRYLDYLCREIATQGLLFADKPVHQIHFGGGTPTFLSDEQLHHILTTLTEQFRVDEDAEISLEIDPRTVEVSRLDILKSMGINRLSIGVQDFHPQVQKAINREQDEQQIRALIVRAYQLDFASVSLDLIYGLPHQTPQSFAETIDKVIELSPDRLSVFHYAHLPERFAAQRKIDETALPDSATRKKIFAIAKQKLVDAGYLCIGMDHFAKADDSLAIAQQNGRLHRNFQGYTTHGDCDLLGMGVSAISQVNDVIVQNDKRLKGYYNRLDDFGFALDKGYQLSQDDLIRAAVIRQLICHFDLTFADIGNAYDIDFSLYFAEELRQLAVMQEDGLLSLDDHKVCVSPHGRAYIRAICMVFDKYLERKTRRQSFSRII</sequence>
<dbReference type="Pfam" id="PF06969">
    <property type="entry name" value="HemN_C"/>
    <property type="match status" value="1"/>
</dbReference>
<evidence type="ECO:0000256" key="3">
    <source>
        <dbReference type="ARBA" id="ARBA00005493"/>
    </source>
</evidence>
<dbReference type="SMART" id="SM00729">
    <property type="entry name" value="Elp3"/>
    <property type="match status" value="1"/>
</dbReference>
<dbReference type="InterPro" id="IPR006638">
    <property type="entry name" value="Elp3/MiaA/NifB-like_rSAM"/>
</dbReference>
<evidence type="ECO:0000256" key="1">
    <source>
        <dbReference type="ARBA" id="ARBA00004496"/>
    </source>
</evidence>
<dbReference type="UniPathway" id="UPA00251">
    <property type="reaction ID" value="UER00323"/>
</dbReference>
<dbReference type="SFLD" id="SFLDG01065">
    <property type="entry name" value="anaerobic_coproporphyrinogen-I"/>
    <property type="match status" value="1"/>
</dbReference>
<evidence type="ECO:0000256" key="10">
    <source>
        <dbReference type="ARBA" id="ARBA00023004"/>
    </source>
</evidence>
<evidence type="ECO:0000256" key="17">
    <source>
        <dbReference type="PIRSR" id="PIRSR000167-2"/>
    </source>
</evidence>
<evidence type="ECO:0000256" key="14">
    <source>
        <dbReference type="ARBA" id="ARBA00048321"/>
    </source>
</evidence>
<evidence type="ECO:0000313" key="20">
    <source>
        <dbReference type="Proteomes" id="UP000245728"/>
    </source>
</evidence>
<dbReference type="PROSITE" id="PS51918">
    <property type="entry name" value="RADICAL_SAM"/>
    <property type="match status" value="1"/>
</dbReference>
<comment type="subcellular location">
    <subcellularLocation>
        <location evidence="1 15">Cytoplasm</location>
    </subcellularLocation>
</comment>
<dbReference type="Pfam" id="PF04055">
    <property type="entry name" value="Radical_SAM"/>
    <property type="match status" value="1"/>
</dbReference>
<dbReference type="PIRSF" id="PIRSF000167">
    <property type="entry name" value="HemN"/>
    <property type="match status" value="1"/>
</dbReference>
<feature type="binding site" evidence="16">
    <location>
        <begin position="63"/>
        <end position="65"/>
    </location>
    <ligand>
        <name>S-adenosyl-L-methionine</name>
        <dbReference type="ChEBI" id="CHEBI:59789"/>
        <label>2</label>
    </ligand>
</feature>
<proteinExistence type="inferred from homology"/>
<keyword evidence="12 15" id="KW-0627">Porphyrin biosynthesis</keyword>
<reference evidence="19 20" key="1">
    <citation type="submission" date="2018-05" db="EMBL/GenBank/DDBJ databases">
        <title>Salinimonas sp. HMF8227 Genome sequencing and assembly.</title>
        <authorList>
            <person name="Kang H."/>
            <person name="Kang J."/>
            <person name="Cha I."/>
            <person name="Kim H."/>
            <person name="Joh K."/>
        </authorList>
    </citation>
    <scope>NUCLEOTIDE SEQUENCE [LARGE SCALE GENOMIC DNA]</scope>
    <source>
        <strain evidence="19 20">HMF8227</strain>
    </source>
</reference>
<dbReference type="SFLD" id="SFLDS00029">
    <property type="entry name" value="Radical_SAM"/>
    <property type="match status" value="1"/>
</dbReference>
<feature type="binding site" evidence="16">
    <location>
        <position position="204"/>
    </location>
    <ligand>
        <name>S-adenosyl-L-methionine</name>
        <dbReference type="ChEBI" id="CHEBI:59789"/>
        <label>2</label>
    </ligand>
</feature>
<name>A0A2S2E727_9ALTE</name>
<feature type="binding site" evidence="16">
    <location>
        <position position="238"/>
    </location>
    <ligand>
        <name>S-adenosyl-L-methionine</name>
        <dbReference type="ChEBI" id="CHEBI:59789"/>
        <label>2</label>
    </ligand>
</feature>
<dbReference type="SFLD" id="SFLDG01082">
    <property type="entry name" value="B12-binding_domain_containing"/>
    <property type="match status" value="1"/>
</dbReference>
<dbReference type="PANTHER" id="PTHR13932:SF6">
    <property type="entry name" value="OXYGEN-INDEPENDENT COPROPORPHYRINOGEN III OXIDASE"/>
    <property type="match status" value="1"/>
</dbReference>
<dbReference type="AlphaFoldDB" id="A0A2S2E727"/>
<comment type="pathway">
    <text evidence="2 15">Porphyrin-containing compound metabolism; protoporphyrin-IX biosynthesis; protoporphyrinogen-IX from coproporphyrinogen-III (AdoMet route): step 1/1.</text>
</comment>
<keyword evidence="9 15" id="KW-0560">Oxidoreductase</keyword>
<keyword evidence="10 15" id="KW-0408">Iron</keyword>
<dbReference type="SUPFAM" id="SSF102114">
    <property type="entry name" value="Radical SAM enzymes"/>
    <property type="match status" value="1"/>
</dbReference>
<accession>A0A2S2E727</accession>
<dbReference type="KEGG" id="salh:HMF8227_02971"/>
<keyword evidence="6 15" id="KW-0963">Cytoplasm</keyword>
<keyword evidence="7 15" id="KW-0949">S-adenosyl-L-methionine</keyword>
<evidence type="ECO:0000259" key="18">
    <source>
        <dbReference type="PROSITE" id="PS51918"/>
    </source>
</evidence>
<feature type="binding site" evidence="17">
    <location>
        <position position="64"/>
    </location>
    <ligand>
        <name>[4Fe-4S] cluster</name>
        <dbReference type="ChEBI" id="CHEBI:49883"/>
        <note>4Fe-4S-S-AdoMet</note>
    </ligand>
</feature>
<dbReference type="Proteomes" id="UP000245728">
    <property type="component" value="Chromosome"/>
</dbReference>
<dbReference type="InterPro" id="IPR023404">
    <property type="entry name" value="rSAM_horseshoe"/>
</dbReference>
<dbReference type="Gene3D" id="3.80.30.20">
    <property type="entry name" value="tm_1862 like domain"/>
    <property type="match status" value="1"/>
</dbReference>
<comment type="cofactor">
    <cofactor evidence="15 17">
        <name>[4Fe-4S] cluster</name>
        <dbReference type="ChEBI" id="CHEBI:49883"/>
    </cofactor>
    <text evidence="15 17">Binds 1 [4Fe-4S] cluster. The cluster is coordinated with 3 cysteines and an exchangeable S-adenosyl-L-methionine.</text>
</comment>
<dbReference type="GO" id="GO:0051989">
    <property type="term" value="F:coproporphyrinogen dehydrogenase activity"/>
    <property type="evidence" value="ECO:0007669"/>
    <property type="project" value="UniProtKB-EC"/>
</dbReference>
<dbReference type="GO" id="GO:0006782">
    <property type="term" value="P:protoporphyrinogen IX biosynthetic process"/>
    <property type="evidence" value="ECO:0007669"/>
    <property type="project" value="UniProtKB-UniPathway"/>
</dbReference>
<evidence type="ECO:0000256" key="4">
    <source>
        <dbReference type="ARBA" id="ARBA00011245"/>
    </source>
</evidence>
<evidence type="ECO:0000313" key="19">
    <source>
        <dbReference type="EMBL" id="AWL13419.1"/>
    </source>
</evidence>
<comment type="catalytic activity">
    <reaction evidence="14 15">
        <text>coproporphyrinogen III + 2 S-adenosyl-L-methionine = protoporphyrinogen IX + 2 5'-deoxyadenosine + 2 L-methionine + 2 CO2</text>
        <dbReference type="Rhea" id="RHEA:15425"/>
        <dbReference type="ChEBI" id="CHEBI:16526"/>
        <dbReference type="ChEBI" id="CHEBI:17319"/>
        <dbReference type="ChEBI" id="CHEBI:57307"/>
        <dbReference type="ChEBI" id="CHEBI:57309"/>
        <dbReference type="ChEBI" id="CHEBI:57844"/>
        <dbReference type="ChEBI" id="CHEBI:59789"/>
        <dbReference type="EC" id="1.3.98.3"/>
    </reaction>
</comment>
<dbReference type="InterPro" id="IPR004558">
    <property type="entry name" value="Coprogen_oxidase_HemN"/>
</dbReference>
<dbReference type="PANTHER" id="PTHR13932">
    <property type="entry name" value="COPROPORPHYRINIGEN III OXIDASE"/>
    <property type="match status" value="1"/>
</dbReference>
<feature type="binding site" evidence="16">
    <location>
        <position position="140"/>
    </location>
    <ligand>
        <name>S-adenosyl-L-methionine</name>
        <dbReference type="ChEBI" id="CHEBI:59789"/>
        <label>1</label>
    </ligand>
</feature>
<organism evidence="19 20">
    <name type="scientific">Saliniradius amylolyticus</name>
    <dbReference type="NCBI Taxonomy" id="2183582"/>
    <lineage>
        <taxon>Bacteria</taxon>
        <taxon>Pseudomonadati</taxon>
        <taxon>Pseudomonadota</taxon>
        <taxon>Gammaproteobacteria</taxon>
        <taxon>Alteromonadales</taxon>
        <taxon>Alteromonadaceae</taxon>
        <taxon>Saliniradius</taxon>
    </lineage>
</organism>
<dbReference type="InterPro" id="IPR034505">
    <property type="entry name" value="Coproporphyrinogen-III_oxidase"/>
</dbReference>
<dbReference type="RefSeq" id="WP_109340918.1">
    <property type="nucleotide sequence ID" value="NZ_CP029347.1"/>
</dbReference>
<gene>
    <name evidence="19" type="ORF">HMF8227_02971</name>
</gene>
<dbReference type="InterPro" id="IPR058240">
    <property type="entry name" value="rSAM_sf"/>
</dbReference>
<dbReference type="SFLD" id="SFLDF00277">
    <property type="entry name" value="oxygen-independent_coproporphy"/>
    <property type="match status" value="1"/>
</dbReference>
<dbReference type="InterPro" id="IPR007197">
    <property type="entry name" value="rSAM"/>
</dbReference>
<evidence type="ECO:0000256" key="12">
    <source>
        <dbReference type="ARBA" id="ARBA00023244"/>
    </source>
</evidence>
<evidence type="ECO:0000256" key="16">
    <source>
        <dbReference type="PIRSR" id="PIRSR000167-1"/>
    </source>
</evidence>
<dbReference type="GO" id="GO:0004109">
    <property type="term" value="F:coproporphyrinogen oxidase activity"/>
    <property type="evidence" value="ECO:0007669"/>
    <property type="project" value="InterPro"/>
</dbReference>
<evidence type="ECO:0000256" key="5">
    <source>
        <dbReference type="ARBA" id="ARBA00022485"/>
    </source>
</evidence>
<comment type="function">
    <text evidence="13">Involved in the heme biosynthesis. Catalyzes the anaerobic oxidative decarboxylation of propionate groups of rings A and B of coproporphyrinogen III to yield the vinyl groups in protoporphyrinogen IX.</text>
</comment>
<dbReference type="Gene3D" id="1.10.10.920">
    <property type="match status" value="1"/>
</dbReference>
<keyword evidence="11 15" id="KW-0411">Iron-sulfur</keyword>
<feature type="binding site" evidence="16">
    <location>
        <position position="107"/>
    </location>
    <ligand>
        <name>S-adenosyl-L-methionine</name>
        <dbReference type="ChEBI" id="CHEBI:59789"/>
        <label>1</label>
    </ligand>
</feature>
<feature type="binding site" evidence="16">
    <location>
        <position position="179"/>
    </location>
    <ligand>
        <name>S-adenosyl-L-methionine</name>
        <dbReference type="ChEBI" id="CHEBI:59789"/>
        <label>2</label>
    </ligand>
</feature>
<feature type="domain" description="Radical SAM core" evidence="18">
    <location>
        <begin position="42"/>
        <end position="278"/>
    </location>
</feature>
<feature type="binding site" evidence="16">
    <location>
        <begin position="108"/>
        <end position="109"/>
    </location>
    <ligand>
        <name>S-adenosyl-L-methionine</name>
        <dbReference type="ChEBI" id="CHEBI:59789"/>
        <label>2</label>
    </ligand>
</feature>
<evidence type="ECO:0000256" key="15">
    <source>
        <dbReference type="PIRNR" id="PIRNR000167"/>
    </source>
</evidence>
<feature type="binding site" evidence="16">
    <location>
        <position position="324"/>
    </location>
    <ligand>
        <name>S-adenosyl-L-methionine</name>
        <dbReference type="ChEBI" id="CHEBI:59789"/>
        <label>1</label>
    </ligand>
</feature>
<dbReference type="EC" id="1.3.98.3" evidence="15"/>
<evidence type="ECO:0000256" key="11">
    <source>
        <dbReference type="ARBA" id="ARBA00023014"/>
    </source>
</evidence>
<evidence type="ECO:0000256" key="13">
    <source>
        <dbReference type="ARBA" id="ARBA00024295"/>
    </source>
</evidence>
<comment type="similarity">
    <text evidence="3 15">Belongs to the anaerobic coproporphyrinogen-III oxidase family.</text>
</comment>
<dbReference type="InterPro" id="IPR010723">
    <property type="entry name" value="HemN_C"/>
</dbReference>
<dbReference type="GO" id="GO:0051539">
    <property type="term" value="F:4 iron, 4 sulfur cluster binding"/>
    <property type="evidence" value="ECO:0007669"/>
    <property type="project" value="UniProtKB-KW"/>
</dbReference>
<evidence type="ECO:0000256" key="7">
    <source>
        <dbReference type="ARBA" id="ARBA00022691"/>
    </source>
</evidence>
<dbReference type="OrthoDB" id="9808022at2"/>
<keyword evidence="5 15" id="KW-0004">4Fe-4S</keyword>
<feature type="binding site" evidence="17">
    <location>
        <position position="61"/>
    </location>
    <ligand>
        <name>[4Fe-4S] cluster</name>
        <dbReference type="ChEBI" id="CHEBI:49883"/>
        <note>4Fe-4S-S-AdoMet</note>
    </ligand>
</feature>